<reference evidence="8" key="1">
    <citation type="submission" date="2019-04" db="EMBL/GenBank/DDBJ databases">
        <authorList>
            <consortium name="Science for Life Laboratories"/>
        </authorList>
    </citation>
    <scope>NUCLEOTIDE SEQUENCE</scope>
    <source>
        <strain evidence="8">MBLW1</strain>
    </source>
</reference>
<dbReference type="SUPFAM" id="SSF53613">
    <property type="entry name" value="Ribokinase-like"/>
    <property type="match status" value="1"/>
</dbReference>
<keyword evidence="4" id="KW-0547">Nucleotide-binding</keyword>
<protein>
    <recommendedName>
        <fullName evidence="2">hydroxymethylpyrimidine kinase</fullName>
        <ecNumber evidence="2">2.7.1.49</ecNumber>
    </recommendedName>
</protein>
<keyword evidence="9" id="KW-1185">Reference proteome</keyword>
<dbReference type="RefSeq" id="WP_162657140.1">
    <property type="nucleotide sequence ID" value="NZ_LR593887.1"/>
</dbReference>
<keyword evidence="5 8" id="KW-0418">Kinase</keyword>
<evidence type="ECO:0000256" key="4">
    <source>
        <dbReference type="ARBA" id="ARBA00022741"/>
    </source>
</evidence>
<dbReference type="InterPro" id="IPR013749">
    <property type="entry name" value="PM/HMP-P_kinase-1"/>
</dbReference>
<sequence>MSRARVLVIAGSDSSGGAGIQADLKTVSILGGFGMTAITALTAQNTTGVFGVLPIDPAFVIQQIDVCLSDIGFDAVKTGMLASVPLIEAIADALQRQVTQPVVVDPVMIAKSGAPLLADDAVGAVIRRMVPLATMLTPNLHEAERLTGRTIRTPDQIREAAQALLDLGAKAVVIKAGHRPEFEQDCFTDGRDWLTLPTKRIDTTRTHGTGCIFASAIATGLAQRMPLVDAVNRAKRFIQRAIEQALPFGAGRSPADPIAAIGTDQIM</sequence>
<dbReference type="PANTHER" id="PTHR20858">
    <property type="entry name" value="PHOSPHOMETHYLPYRIMIDINE KINASE"/>
    <property type="match status" value="1"/>
</dbReference>
<dbReference type="InterPro" id="IPR004399">
    <property type="entry name" value="HMP/HMP-P_kinase_dom"/>
</dbReference>
<dbReference type="AlphaFoldDB" id="A0A6C2YKR8"/>
<keyword evidence="6" id="KW-0067">ATP-binding</keyword>
<evidence type="ECO:0000259" key="7">
    <source>
        <dbReference type="Pfam" id="PF08543"/>
    </source>
</evidence>
<name>A0A6C2YKR8_9BACT</name>
<evidence type="ECO:0000313" key="8">
    <source>
        <dbReference type="EMBL" id="VIP01901.1"/>
    </source>
</evidence>
<dbReference type="InParanoid" id="A0A6C2YKR8"/>
<dbReference type="GO" id="GO:0009228">
    <property type="term" value="P:thiamine biosynthetic process"/>
    <property type="evidence" value="ECO:0007669"/>
    <property type="project" value="InterPro"/>
</dbReference>
<gene>
    <name evidence="8" type="ORF">GMBLW1_20590</name>
</gene>
<dbReference type="EC" id="2.7.1.49" evidence="2"/>
<proteinExistence type="predicted"/>
<evidence type="ECO:0000256" key="2">
    <source>
        <dbReference type="ARBA" id="ARBA00012135"/>
    </source>
</evidence>
<comment type="pathway">
    <text evidence="1">Cofactor biosynthesis; thiamine diphosphate biosynthesis.</text>
</comment>
<dbReference type="CDD" id="cd01169">
    <property type="entry name" value="HMPP_kinase"/>
    <property type="match status" value="1"/>
</dbReference>
<dbReference type="EMBL" id="LR586016">
    <property type="protein sequence ID" value="VIP01901.1"/>
    <property type="molecule type" value="Genomic_DNA"/>
</dbReference>
<evidence type="ECO:0000256" key="1">
    <source>
        <dbReference type="ARBA" id="ARBA00004948"/>
    </source>
</evidence>
<dbReference type="NCBIfam" id="TIGR00097">
    <property type="entry name" value="HMP-P_kinase"/>
    <property type="match status" value="1"/>
</dbReference>
<organism evidence="8">
    <name type="scientific">Tuwongella immobilis</name>
    <dbReference type="NCBI Taxonomy" id="692036"/>
    <lineage>
        <taxon>Bacteria</taxon>
        <taxon>Pseudomonadati</taxon>
        <taxon>Planctomycetota</taxon>
        <taxon>Planctomycetia</taxon>
        <taxon>Gemmatales</taxon>
        <taxon>Gemmataceae</taxon>
        <taxon>Tuwongella</taxon>
    </lineage>
</organism>
<dbReference type="Gene3D" id="3.40.1190.20">
    <property type="match status" value="1"/>
</dbReference>
<dbReference type="Proteomes" id="UP000464378">
    <property type="component" value="Chromosome"/>
</dbReference>
<dbReference type="Pfam" id="PF08543">
    <property type="entry name" value="Phos_pyr_kin"/>
    <property type="match status" value="1"/>
</dbReference>
<dbReference type="FunFam" id="3.40.1190.20:FF:000003">
    <property type="entry name" value="Phosphomethylpyrimidine kinase ThiD"/>
    <property type="match status" value="1"/>
</dbReference>
<dbReference type="FunCoup" id="A0A6C2YKR8">
    <property type="interactions" value="451"/>
</dbReference>
<evidence type="ECO:0000256" key="5">
    <source>
        <dbReference type="ARBA" id="ARBA00022777"/>
    </source>
</evidence>
<dbReference type="KEGG" id="tim:GMBLW1_20590"/>
<dbReference type="InterPro" id="IPR029056">
    <property type="entry name" value="Ribokinase-like"/>
</dbReference>
<evidence type="ECO:0000256" key="3">
    <source>
        <dbReference type="ARBA" id="ARBA00022679"/>
    </source>
</evidence>
<dbReference type="GO" id="GO:0008902">
    <property type="term" value="F:hydroxymethylpyrimidine kinase activity"/>
    <property type="evidence" value="ECO:0007669"/>
    <property type="project" value="UniProtKB-EC"/>
</dbReference>
<dbReference type="PANTHER" id="PTHR20858:SF17">
    <property type="entry name" value="HYDROXYMETHYLPYRIMIDINE_PHOSPHOMETHYLPYRIMIDINE KINASE THI20-RELATED"/>
    <property type="match status" value="1"/>
</dbReference>
<evidence type="ECO:0000313" key="9">
    <source>
        <dbReference type="Proteomes" id="UP000464378"/>
    </source>
</evidence>
<dbReference type="GO" id="GO:0008972">
    <property type="term" value="F:phosphomethylpyrimidine kinase activity"/>
    <property type="evidence" value="ECO:0007669"/>
    <property type="project" value="InterPro"/>
</dbReference>
<evidence type="ECO:0000256" key="6">
    <source>
        <dbReference type="ARBA" id="ARBA00022840"/>
    </source>
</evidence>
<feature type="domain" description="Pyridoxamine kinase/Phosphomethylpyrimidine kinase" evidence="7">
    <location>
        <begin position="13"/>
        <end position="255"/>
    </location>
</feature>
<keyword evidence="3" id="KW-0808">Transferase</keyword>
<dbReference type="GO" id="GO:0005524">
    <property type="term" value="F:ATP binding"/>
    <property type="evidence" value="ECO:0007669"/>
    <property type="project" value="UniProtKB-KW"/>
</dbReference>
<dbReference type="EMBL" id="LR593887">
    <property type="protein sequence ID" value="VTR99791.1"/>
    <property type="molecule type" value="Genomic_DNA"/>
</dbReference>
<accession>A0A6C2YKR8</accession>
<dbReference type="GO" id="GO:0005829">
    <property type="term" value="C:cytosol"/>
    <property type="evidence" value="ECO:0007669"/>
    <property type="project" value="TreeGrafter"/>
</dbReference>